<comment type="caution">
    <text evidence="2">The sequence shown here is derived from an EMBL/GenBank/DDBJ whole genome shotgun (WGS) entry which is preliminary data.</text>
</comment>
<dbReference type="EMBL" id="LIIK01000004">
    <property type="protein sequence ID" value="KQM09467.1"/>
    <property type="molecule type" value="Genomic_DNA"/>
</dbReference>
<feature type="region of interest" description="Disordered" evidence="1">
    <location>
        <begin position="60"/>
        <end position="81"/>
    </location>
</feature>
<evidence type="ECO:0000313" key="2">
    <source>
        <dbReference type="EMBL" id="KQM09467.1"/>
    </source>
</evidence>
<feature type="region of interest" description="Disordered" evidence="1">
    <location>
        <begin position="114"/>
        <end position="141"/>
    </location>
</feature>
<accession>A0A0Q4B911</accession>
<evidence type="ECO:0000313" key="3">
    <source>
        <dbReference type="Proteomes" id="UP000054172"/>
    </source>
</evidence>
<sequence length="141" mass="14547">MPAPTSPVLLRTCAVYAPYMRNTRAAAPSDFTAKSEGAAAMVRRWYGDGGGMVRGWQGDGREAGGVARQGHGGGRGTGGGIFALRSKTATRHATSLQRPWGLHLRSARYAHGEVVAGESSRCEDPAPTVGVGGEGDATHAA</sequence>
<keyword evidence="3" id="KW-1185">Reference proteome</keyword>
<organism evidence="2 3">
    <name type="scientific">Candidatus [Bacteroides] periocalifornicus</name>
    <dbReference type="NCBI Taxonomy" id="1702214"/>
    <lineage>
        <taxon>Bacteria</taxon>
        <taxon>Pseudomonadati</taxon>
        <taxon>Bacteroidota</taxon>
    </lineage>
</organism>
<protein>
    <submittedName>
        <fullName evidence="2">Uncharacterized protein</fullName>
    </submittedName>
</protein>
<feature type="compositionally biased region" description="Gly residues" evidence="1">
    <location>
        <begin position="70"/>
        <end position="81"/>
    </location>
</feature>
<gene>
    <name evidence="2" type="ORF">AL399_01480</name>
</gene>
<evidence type="ECO:0000256" key="1">
    <source>
        <dbReference type="SAM" id="MobiDB-lite"/>
    </source>
</evidence>
<proteinExistence type="predicted"/>
<reference evidence="2" key="1">
    <citation type="submission" date="2015-08" db="EMBL/GenBank/DDBJ databases">
        <title>Candidatus Bacteriodes Periocalifornicus.</title>
        <authorList>
            <person name="McLean J.S."/>
            <person name="Kelley S."/>
        </authorList>
    </citation>
    <scope>NUCLEOTIDE SEQUENCE [LARGE SCALE GENOMIC DNA]</scope>
    <source>
        <strain evidence="2">12B</strain>
    </source>
</reference>
<dbReference type="Proteomes" id="UP000054172">
    <property type="component" value="Unassembled WGS sequence"/>
</dbReference>
<name>A0A0Q4B911_9BACT</name>
<dbReference type="AlphaFoldDB" id="A0A0Q4B911"/>